<comment type="caution">
    <text evidence="1">The sequence shown here is derived from an EMBL/GenBank/DDBJ whole genome shotgun (WGS) entry which is preliminary data.</text>
</comment>
<dbReference type="AlphaFoldDB" id="X1A6T3"/>
<name>X1A6T3_9ZZZZ</name>
<sequence length="77" mass="8840">MPQIGEIKLGKEIGRYSKNKFMWAACPDCGLERWVRLCGVKLINKRCCSCSNKYKAVRGENHPSWKGGRKRDGYGYI</sequence>
<reference evidence="1" key="1">
    <citation type="journal article" date="2014" name="Front. Microbiol.">
        <title>High frequency of phylogenetically diverse reductive dehalogenase-homologous genes in deep subseafloor sedimentary metagenomes.</title>
        <authorList>
            <person name="Kawai M."/>
            <person name="Futagami T."/>
            <person name="Toyoda A."/>
            <person name="Takaki Y."/>
            <person name="Nishi S."/>
            <person name="Hori S."/>
            <person name="Arai W."/>
            <person name="Tsubouchi T."/>
            <person name="Morono Y."/>
            <person name="Uchiyama I."/>
            <person name="Ito T."/>
            <person name="Fujiyama A."/>
            <person name="Inagaki F."/>
            <person name="Takami H."/>
        </authorList>
    </citation>
    <scope>NUCLEOTIDE SEQUENCE</scope>
    <source>
        <strain evidence="1">Expedition CK06-06</strain>
    </source>
</reference>
<dbReference type="EMBL" id="BART01009442">
    <property type="protein sequence ID" value="GAG68478.1"/>
    <property type="molecule type" value="Genomic_DNA"/>
</dbReference>
<protein>
    <submittedName>
        <fullName evidence="1">Uncharacterized protein</fullName>
    </submittedName>
</protein>
<evidence type="ECO:0000313" key="1">
    <source>
        <dbReference type="EMBL" id="GAG68478.1"/>
    </source>
</evidence>
<gene>
    <name evidence="1" type="ORF">S01H4_20923</name>
</gene>
<organism evidence="1">
    <name type="scientific">marine sediment metagenome</name>
    <dbReference type="NCBI Taxonomy" id="412755"/>
    <lineage>
        <taxon>unclassified sequences</taxon>
        <taxon>metagenomes</taxon>
        <taxon>ecological metagenomes</taxon>
    </lineage>
</organism>
<accession>X1A6T3</accession>
<proteinExistence type="predicted"/>